<name>A0A7I9WEE6_MYCAG</name>
<evidence type="ECO:0000313" key="1">
    <source>
        <dbReference type="EMBL" id="GFG55839.1"/>
    </source>
</evidence>
<sequence length="81" mass="8931">MTRPGRYVLLVEVARVGVPPVDVSRVGVRRRGRLRRSASIAATPDRPAKPVRRAATRYALMTEGYGRLPERTTVIAYVIAG</sequence>
<proteinExistence type="predicted"/>
<gene>
    <name evidence="1" type="ORF">MAGR_72800</name>
</gene>
<comment type="caution">
    <text evidence="1">The sequence shown here is derived from an EMBL/GenBank/DDBJ whole genome shotgun (WGS) entry which is preliminary data.</text>
</comment>
<accession>A0A7I9WEE6</accession>
<organism evidence="1 2">
    <name type="scientific">Mycolicibacterium agri</name>
    <name type="common">Mycobacterium agri</name>
    <dbReference type="NCBI Taxonomy" id="36811"/>
    <lineage>
        <taxon>Bacteria</taxon>
        <taxon>Bacillati</taxon>
        <taxon>Actinomycetota</taxon>
        <taxon>Actinomycetes</taxon>
        <taxon>Mycobacteriales</taxon>
        <taxon>Mycobacteriaceae</taxon>
        <taxon>Mycolicibacterium</taxon>
    </lineage>
</organism>
<protein>
    <submittedName>
        <fullName evidence="1">Uncharacterized protein</fullName>
    </submittedName>
</protein>
<evidence type="ECO:0000313" key="2">
    <source>
        <dbReference type="Proteomes" id="UP000465302"/>
    </source>
</evidence>
<dbReference type="AlphaFoldDB" id="A0A7I9WEE6"/>
<reference evidence="1 2" key="1">
    <citation type="journal article" date="2019" name="Emerg. Microbes Infect.">
        <title>Comprehensive subspecies identification of 175 nontuberculous mycobacteria species based on 7547 genomic profiles.</title>
        <authorList>
            <person name="Matsumoto Y."/>
            <person name="Kinjo T."/>
            <person name="Motooka D."/>
            <person name="Nabeya D."/>
            <person name="Jung N."/>
            <person name="Uechi K."/>
            <person name="Horii T."/>
            <person name="Iida T."/>
            <person name="Fujita J."/>
            <person name="Nakamura S."/>
        </authorList>
    </citation>
    <scope>NUCLEOTIDE SEQUENCE [LARGE SCALE GENOMIC DNA]</scope>
    <source>
        <strain evidence="1 2">JCM 6377</strain>
    </source>
</reference>
<dbReference type="EMBL" id="BLKS01000004">
    <property type="protein sequence ID" value="GFG55839.1"/>
    <property type="molecule type" value="Genomic_DNA"/>
</dbReference>
<dbReference type="Proteomes" id="UP000465302">
    <property type="component" value="Unassembled WGS sequence"/>
</dbReference>